<feature type="transmembrane region" description="Helical" evidence="9">
    <location>
        <begin position="89"/>
        <end position="106"/>
    </location>
</feature>
<evidence type="ECO:0000256" key="5">
    <source>
        <dbReference type="ARBA" id="ARBA00022741"/>
    </source>
</evidence>
<keyword evidence="13" id="KW-1185">Reference proteome</keyword>
<dbReference type="InterPro" id="IPR011712">
    <property type="entry name" value="Sig_transdc_His_kin_sub3_dim/P"/>
</dbReference>
<proteinExistence type="predicted"/>
<keyword evidence="4" id="KW-0808">Transferase</keyword>
<dbReference type="InterPro" id="IPR036890">
    <property type="entry name" value="HATPase_C_sf"/>
</dbReference>
<dbReference type="GO" id="GO:0046983">
    <property type="term" value="F:protein dimerization activity"/>
    <property type="evidence" value="ECO:0007669"/>
    <property type="project" value="InterPro"/>
</dbReference>
<comment type="catalytic activity">
    <reaction evidence="1">
        <text>ATP + protein L-histidine = ADP + protein N-phospho-L-histidine.</text>
        <dbReference type="EC" id="2.7.13.3"/>
    </reaction>
</comment>
<dbReference type="Proteomes" id="UP000600026">
    <property type="component" value="Unassembled WGS sequence"/>
</dbReference>
<dbReference type="CDD" id="cd16917">
    <property type="entry name" value="HATPase_UhpB-NarQ-NarX-like"/>
    <property type="match status" value="1"/>
</dbReference>
<keyword evidence="3" id="KW-0597">Phosphoprotein</keyword>
<gene>
    <name evidence="12" type="ORF">Sxan_58970</name>
</gene>
<evidence type="ECO:0000256" key="3">
    <source>
        <dbReference type="ARBA" id="ARBA00022553"/>
    </source>
</evidence>
<dbReference type="EMBL" id="BNEE01000006">
    <property type="protein sequence ID" value="GHI88533.1"/>
    <property type="molecule type" value="Genomic_DNA"/>
</dbReference>
<evidence type="ECO:0000313" key="13">
    <source>
        <dbReference type="Proteomes" id="UP000600026"/>
    </source>
</evidence>
<evidence type="ECO:0000256" key="8">
    <source>
        <dbReference type="ARBA" id="ARBA00023012"/>
    </source>
</evidence>
<feature type="domain" description="Histidine kinase/HSP90-like ATPase" evidence="10">
    <location>
        <begin position="232"/>
        <end position="323"/>
    </location>
</feature>
<evidence type="ECO:0000256" key="4">
    <source>
        <dbReference type="ARBA" id="ARBA00022679"/>
    </source>
</evidence>
<feature type="domain" description="Signal transduction histidine kinase subgroup 3 dimerisation and phosphoacceptor" evidence="11">
    <location>
        <begin position="127"/>
        <end position="189"/>
    </location>
</feature>
<keyword evidence="9" id="KW-0812">Transmembrane</keyword>
<feature type="transmembrane region" description="Helical" evidence="9">
    <location>
        <begin position="58"/>
        <end position="77"/>
    </location>
</feature>
<comment type="caution">
    <text evidence="12">The sequence shown here is derived from an EMBL/GenBank/DDBJ whole genome shotgun (WGS) entry which is preliminary data.</text>
</comment>
<dbReference type="GO" id="GO:0005524">
    <property type="term" value="F:ATP binding"/>
    <property type="evidence" value="ECO:0007669"/>
    <property type="project" value="UniProtKB-KW"/>
</dbReference>
<dbReference type="GO" id="GO:0000155">
    <property type="term" value="F:phosphorelay sensor kinase activity"/>
    <property type="evidence" value="ECO:0007669"/>
    <property type="project" value="InterPro"/>
</dbReference>
<evidence type="ECO:0000256" key="9">
    <source>
        <dbReference type="SAM" id="Phobius"/>
    </source>
</evidence>
<sequence length="328" mass="33982">MVTLIPSALYAPALAVASLLSLIGSAVPVRSSWTLAGMGVLLPLLGLVARWSPARSGGLAGALGVAAVAVWPVPLVWENGSWLEAIGAAAFWSLPAFGSVAAGAFLRRQADRVGRAVRDARRDQQLELARDLHDFVAHDVSAIVVQAQAARFVAAQDPEQAVRALERIEAAGLSALESMDRTVHALREAAGPTAPVPGPAQLPDLVDRFEGGVLEADAEAVRHLSREAGSTAYRVAVEALTNVRRHAPGAAVVRVAVRRAGPGIELSVANSAAPGPIGRLPRLRRSGTGLAGLRARVEGAGGTLWAGADADGGWRVSAVFPAQEDPLR</sequence>
<evidence type="ECO:0000256" key="2">
    <source>
        <dbReference type="ARBA" id="ARBA00012438"/>
    </source>
</evidence>
<evidence type="ECO:0000259" key="11">
    <source>
        <dbReference type="Pfam" id="PF07730"/>
    </source>
</evidence>
<dbReference type="InterPro" id="IPR050482">
    <property type="entry name" value="Sensor_HK_TwoCompSys"/>
</dbReference>
<dbReference type="PANTHER" id="PTHR24421">
    <property type="entry name" value="NITRATE/NITRITE SENSOR PROTEIN NARX-RELATED"/>
    <property type="match status" value="1"/>
</dbReference>
<name>A0A919LBT5_9ACTN</name>
<evidence type="ECO:0000256" key="7">
    <source>
        <dbReference type="ARBA" id="ARBA00022840"/>
    </source>
</evidence>
<evidence type="ECO:0000256" key="6">
    <source>
        <dbReference type="ARBA" id="ARBA00022777"/>
    </source>
</evidence>
<evidence type="ECO:0000259" key="10">
    <source>
        <dbReference type="Pfam" id="PF02518"/>
    </source>
</evidence>
<reference evidence="12" key="1">
    <citation type="submission" date="2020-09" db="EMBL/GenBank/DDBJ databases">
        <title>Whole genome shotgun sequence of Streptomyces xanthophaeus NBRC 12829.</title>
        <authorList>
            <person name="Komaki H."/>
            <person name="Tamura T."/>
        </authorList>
    </citation>
    <scope>NUCLEOTIDE SEQUENCE</scope>
    <source>
        <strain evidence="12">NBRC 12829</strain>
    </source>
</reference>
<evidence type="ECO:0000313" key="12">
    <source>
        <dbReference type="EMBL" id="GHI88533.1"/>
    </source>
</evidence>
<keyword evidence="5" id="KW-0547">Nucleotide-binding</keyword>
<dbReference type="InterPro" id="IPR003594">
    <property type="entry name" value="HATPase_dom"/>
</dbReference>
<dbReference type="Pfam" id="PF07730">
    <property type="entry name" value="HisKA_3"/>
    <property type="match status" value="1"/>
</dbReference>
<keyword evidence="9" id="KW-0472">Membrane</keyword>
<dbReference type="EC" id="2.7.13.3" evidence="2"/>
<feature type="transmembrane region" description="Helical" evidence="9">
    <location>
        <begin position="7"/>
        <end position="27"/>
    </location>
</feature>
<keyword evidence="9" id="KW-1133">Transmembrane helix</keyword>
<dbReference type="Pfam" id="PF02518">
    <property type="entry name" value="HATPase_c"/>
    <property type="match status" value="1"/>
</dbReference>
<organism evidence="12 13">
    <name type="scientific">Streptomyces xanthophaeus</name>
    <dbReference type="NCBI Taxonomy" id="67385"/>
    <lineage>
        <taxon>Bacteria</taxon>
        <taxon>Bacillati</taxon>
        <taxon>Actinomycetota</taxon>
        <taxon>Actinomycetes</taxon>
        <taxon>Kitasatosporales</taxon>
        <taxon>Streptomycetaceae</taxon>
        <taxon>Streptomyces</taxon>
    </lineage>
</organism>
<feature type="transmembrane region" description="Helical" evidence="9">
    <location>
        <begin position="33"/>
        <end position="51"/>
    </location>
</feature>
<dbReference type="AlphaFoldDB" id="A0A919LBT5"/>
<dbReference type="PANTHER" id="PTHR24421:SF10">
    <property type="entry name" value="NITRATE_NITRITE SENSOR PROTEIN NARQ"/>
    <property type="match status" value="1"/>
</dbReference>
<dbReference type="Gene3D" id="3.30.565.10">
    <property type="entry name" value="Histidine kinase-like ATPase, C-terminal domain"/>
    <property type="match status" value="1"/>
</dbReference>
<dbReference type="GO" id="GO:0016020">
    <property type="term" value="C:membrane"/>
    <property type="evidence" value="ECO:0007669"/>
    <property type="project" value="InterPro"/>
</dbReference>
<protein>
    <recommendedName>
        <fullName evidence="2">histidine kinase</fullName>
        <ecNumber evidence="2">2.7.13.3</ecNumber>
    </recommendedName>
</protein>
<dbReference type="Gene3D" id="1.20.5.1930">
    <property type="match status" value="1"/>
</dbReference>
<dbReference type="SUPFAM" id="SSF55874">
    <property type="entry name" value="ATPase domain of HSP90 chaperone/DNA topoisomerase II/histidine kinase"/>
    <property type="match status" value="1"/>
</dbReference>
<accession>A0A919LBT5</accession>
<keyword evidence="7" id="KW-0067">ATP-binding</keyword>
<evidence type="ECO:0000256" key="1">
    <source>
        <dbReference type="ARBA" id="ARBA00000085"/>
    </source>
</evidence>
<keyword evidence="6" id="KW-0418">Kinase</keyword>
<keyword evidence="8" id="KW-0902">Two-component regulatory system</keyword>